<dbReference type="PANTHER" id="PTHR48228">
    <property type="entry name" value="SUCCINYL-COA--D-CITRAMALATE COA-TRANSFERASE"/>
    <property type="match status" value="1"/>
</dbReference>
<evidence type="ECO:0000313" key="2">
    <source>
        <dbReference type="EMBL" id="OZI81144.1"/>
    </source>
</evidence>
<dbReference type="InterPro" id="IPR023606">
    <property type="entry name" value="CoA-Trfase_III_dom_1_sf"/>
</dbReference>
<organism evidence="2 3">
    <name type="scientific">Bordetella genomosp. 6</name>
    <dbReference type="NCBI Taxonomy" id="463024"/>
    <lineage>
        <taxon>Bacteria</taxon>
        <taxon>Pseudomonadati</taxon>
        <taxon>Pseudomonadota</taxon>
        <taxon>Betaproteobacteria</taxon>
        <taxon>Burkholderiales</taxon>
        <taxon>Alcaligenaceae</taxon>
        <taxon>Bordetella</taxon>
    </lineage>
</organism>
<dbReference type="RefSeq" id="WP_094829457.1">
    <property type="nucleotide sequence ID" value="NZ_NEVV01000001.1"/>
</dbReference>
<dbReference type="Pfam" id="PF02515">
    <property type="entry name" value="CoA_transf_3"/>
    <property type="match status" value="1"/>
</dbReference>
<accession>A0ABX4FG81</accession>
<dbReference type="PANTHER" id="PTHR48228:SF5">
    <property type="entry name" value="ALPHA-METHYLACYL-COA RACEMASE"/>
    <property type="match status" value="1"/>
</dbReference>
<dbReference type="EMBL" id="NEVV01000001">
    <property type="protein sequence ID" value="OZI81144.1"/>
    <property type="molecule type" value="Genomic_DNA"/>
</dbReference>
<evidence type="ECO:0000313" key="3">
    <source>
        <dbReference type="Proteomes" id="UP000216524"/>
    </source>
</evidence>
<reference evidence="2 3" key="1">
    <citation type="submission" date="2017-05" db="EMBL/GenBank/DDBJ databases">
        <title>Complete and WGS of Bordetella genogroups.</title>
        <authorList>
            <person name="Spilker T."/>
            <person name="Lipuma J."/>
        </authorList>
    </citation>
    <scope>NUCLEOTIDE SEQUENCE [LARGE SCALE GENOMIC DNA]</scope>
    <source>
        <strain evidence="2 3">AU3139</strain>
    </source>
</reference>
<gene>
    <name evidence="2" type="ORF">CAL23_05360</name>
</gene>
<comment type="caution">
    <text evidence="2">The sequence shown here is derived from an EMBL/GenBank/DDBJ whole genome shotgun (WGS) entry which is preliminary data.</text>
</comment>
<dbReference type="Gene3D" id="3.30.1540.10">
    <property type="entry name" value="formyl-coa transferase, domain 3"/>
    <property type="match status" value="1"/>
</dbReference>
<name>A0ABX4FG81_9BORD</name>
<dbReference type="InterPro" id="IPR003673">
    <property type="entry name" value="CoA-Trfase_fam_III"/>
</dbReference>
<dbReference type="InterPro" id="IPR050509">
    <property type="entry name" value="CoA-transferase_III"/>
</dbReference>
<dbReference type="Proteomes" id="UP000216524">
    <property type="component" value="Unassembled WGS sequence"/>
</dbReference>
<dbReference type="SUPFAM" id="SSF89796">
    <property type="entry name" value="CoA-transferase family III (CaiB/BaiF)"/>
    <property type="match status" value="1"/>
</dbReference>
<dbReference type="Gene3D" id="3.40.50.10540">
    <property type="entry name" value="Crotonobetainyl-coa:carnitine coa-transferase, domain 1"/>
    <property type="match status" value="1"/>
</dbReference>
<protein>
    <submittedName>
        <fullName evidence="2">Carnitine dehydratase</fullName>
    </submittedName>
</protein>
<sequence>MSPTQRHGPLRGLRVIEFGGIGPGPLCGMLLADLGAEVLLIERAGPQEIGIARQRRHELAHRGKASLVLDLKQVAQRDLALELAARADVLIEGFRPGTMERLGLGPQACMAGNAGLIYGRVTGYGQDGPLAARAGHDLNYIALSGVLHAIGRAGQPPTPPLNLVGDYAGGSMLLALGILAAIVERARSGQGQVVDAAMVEGAALLMAPWFGMLAAGLVNGARGENLLDSGAPFYDVYRCQDGQYLAFAAVEPKFRAVFAQRTGFDQAALLDADRSRWPALREALAALFAQRTRDAWCALLQDCDACVTPVLPPASAAAHPHNAARQVYVQAGGIAQPGPAPRFSRTPADAPGLPPEPGQGGDSLTAAWGITENRLLEAGVTGTRAHHRGLHAACRGRHPAL</sequence>
<keyword evidence="3" id="KW-1185">Reference proteome</keyword>
<feature type="region of interest" description="Disordered" evidence="1">
    <location>
        <begin position="336"/>
        <end position="363"/>
    </location>
</feature>
<dbReference type="InterPro" id="IPR044855">
    <property type="entry name" value="CoA-Trfase_III_dom3_sf"/>
</dbReference>
<proteinExistence type="predicted"/>
<evidence type="ECO:0000256" key="1">
    <source>
        <dbReference type="SAM" id="MobiDB-lite"/>
    </source>
</evidence>